<dbReference type="CDD" id="cd06580">
    <property type="entry name" value="TM_PBP1_transp_TpRbsC_like"/>
    <property type="match status" value="1"/>
</dbReference>
<evidence type="ECO:0000256" key="2">
    <source>
        <dbReference type="ARBA" id="ARBA00022475"/>
    </source>
</evidence>
<feature type="transmembrane region" description="Helical" evidence="6">
    <location>
        <begin position="6"/>
        <end position="26"/>
    </location>
</feature>
<gene>
    <name evidence="7" type="ORF">O6R05_06860</name>
</gene>
<comment type="subcellular location">
    <subcellularLocation>
        <location evidence="1">Cell membrane</location>
        <topology evidence="1">Multi-pass membrane protein</topology>
    </subcellularLocation>
</comment>
<dbReference type="RefSeq" id="WP_271191247.1">
    <property type="nucleotide sequence ID" value="NZ_CP115667.1"/>
</dbReference>
<protein>
    <submittedName>
        <fullName evidence="7">ABC transporter permease</fullName>
    </submittedName>
</protein>
<dbReference type="Proteomes" id="UP001210339">
    <property type="component" value="Chromosome"/>
</dbReference>
<sequence length="316" mass="33892">MNTLFGIISITLLYSAPLIFTALGGVISENGGVVNIGLEGMMALGAVVGATVGFYLGNPWLAFLCGGLAGMALSLLHAVATIHFHADHVVSGIAINLIGPGLALFLCRVFFDGAAMSKSIPFENKLPQLFRDVFTPELLEKMPFMRYVQIVFQQYIIVYLAFFLVLLMWYLLYRTKLGLRIRAVGEHPQAAETLGINAYKIKYICVLASGFLAGLGGASMSLAIVSNFRETLISGQGFIALAAVIFGNWTPQGAFIACLLFGASQGLSVILGTLGIQIDTNLLAMLPYIITLLALIFFVKSSKAPAADGVPYERSH</sequence>
<feature type="transmembrane region" description="Helical" evidence="6">
    <location>
        <begin position="89"/>
        <end position="111"/>
    </location>
</feature>
<dbReference type="Pfam" id="PF02653">
    <property type="entry name" value="BPD_transp_2"/>
    <property type="match status" value="1"/>
</dbReference>
<dbReference type="PANTHER" id="PTHR43370">
    <property type="entry name" value="SUGAR ABC TRANSPORTER INTEGRAL MEMBRANE PROTEIN-RELATED"/>
    <property type="match status" value="1"/>
</dbReference>
<evidence type="ECO:0000313" key="8">
    <source>
        <dbReference type="Proteomes" id="UP001210339"/>
    </source>
</evidence>
<dbReference type="PANTHER" id="PTHR43370:SF1">
    <property type="entry name" value="GUANOSINE ABC TRANSPORTER PERMEASE PROTEIN NUPQ"/>
    <property type="match status" value="1"/>
</dbReference>
<feature type="transmembrane region" description="Helical" evidence="6">
    <location>
        <begin position="60"/>
        <end position="82"/>
    </location>
</feature>
<name>A0ABY7QSE1_9FIRM</name>
<feature type="transmembrane region" description="Helical" evidence="6">
    <location>
        <begin position="256"/>
        <end position="276"/>
    </location>
</feature>
<evidence type="ECO:0000256" key="3">
    <source>
        <dbReference type="ARBA" id="ARBA00022692"/>
    </source>
</evidence>
<reference evidence="7 8" key="1">
    <citation type="submission" date="2023-01" db="EMBL/GenBank/DDBJ databases">
        <authorList>
            <person name="Lee S.H."/>
            <person name="Jung H.S."/>
            <person name="Yun J.U."/>
        </authorList>
    </citation>
    <scope>NUCLEOTIDE SEQUENCE [LARGE SCALE GENOMIC DNA]</scope>
    <source>
        <strain evidence="7 8">CBA3646</strain>
    </source>
</reference>
<evidence type="ECO:0000256" key="5">
    <source>
        <dbReference type="ARBA" id="ARBA00023136"/>
    </source>
</evidence>
<keyword evidence="5 6" id="KW-0472">Membrane</keyword>
<keyword evidence="4 6" id="KW-1133">Transmembrane helix</keyword>
<dbReference type="InterPro" id="IPR001851">
    <property type="entry name" value="ABC_transp_permease"/>
</dbReference>
<evidence type="ECO:0000256" key="6">
    <source>
        <dbReference type="SAM" id="Phobius"/>
    </source>
</evidence>
<evidence type="ECO:0000256" key="1">
    <source>
        <dbReference type="ARBA" id="ARBA00004651"/>
    </source>
</evidence>
<keyword evidence="3 6" id="KW-0812">Transmembrane</keyword>
<organism evidence="7 8">
    <name type="scientific">Peptoniphilus equinus</name>
    <dbReference type="NCBI Taxonomy" id="3016343"/>
    <lineage>
        <taxon>Bacteria</taxon>
        <taxon>Bacillati</taxon>
        <taxon>Bacillota</taxon>
        <taxon>Tissierellia</taxon>
        <taxon>Tissierellales</taxon>
        <taxon>Peptoniphilaceae</taxon>
        <taxon>Peptoniphilus</taxon>
    </lineage>
</organism>
<accession>A0ABY7QSE1</accession>
<proteinExistence type="predicted"/>
<keyword evidence="2" id="KW-1003">Cell membrane</keyword>
<feature type="transmembrane region" description="Helical" evidence="6">
    <location>
        <begin position="282"/>
        <end position="299"/>
    </location>
</feature>
<dbReference type="EMBL" id="CP115667">
    <property type="protein sequence ID" value="WBW49716.1"/>
    <property type="molecule type" value="Genomic_DNA"/>
</dbReference>
<evidence type="ECO:0000313" key="7">
    <source>
        <dbReference type="EMBL" id="WBW49716.1"/>
    </source>
</evidence>
<feature type="transmembrane region" description="Helical" evidence="6">
    <location>
        <begin position="203"/>
        <end position="225"/>
    </location>
</feature>
<feature type="transmembrane region" description="Helical" evidence="6">
    <location>
        <begin position="152"/>
        <end position="172"/>
    </location>
</feature>
<feature type="transmembrane region" description="Helical" evidence="6">
    <location>
        <begin position="33"/>
        <end position="54"/>
    </location>
</feature>
<evidence type="ECO:0000256" key="4">
    <source>
        <dbReference type="ARBA" id="ARBA00022989"/>
    </source>
</evidence>
<keyword evidence="8" id="KW-1185">Reference proteome</keyword>